<dbReference type="OrthoDB" id="9802842at2"/>
<dbReference type="NCBIfam" id="TIGR02046">
    <property type="entry name" value="sdhC_b558_fam"/>
    <property type="match status" value="1"/>
</dbReference>
<dbReference type="SUPFAM" id="SSF81343">
    <property type="entry name" value="Fumarate reductase respiratory complex transmembrane subunits"/>
    <property type="match status" value="1"/>
</dbReference>
<dbReference type="GO" id="GO:0016020">
    <property type="term" value="C:membrane"/>
    <property type="evidence" value="ECO:0007669"/>
    <property type="project" value="InterPro"/>
</dbReference>
<comment type="caution">
    <text evidence="2">The sequence shown here is derived from an EMBL/GenBank/DDBJ whole genome shotgun (WGS) entry which is preliminary data.</text>
</comment>
<feature type="transmembrane region" description="Helical" evidence="1">
    <location>
        <begin position="144"/>
        <end position="164"/>
    </location>
</feature>
<dbReference type="EMBL" id="SDHX01000001">
    <property type="protein sequence ID" value="RXK54660.1"/>
    <property type="molecule type" value="Genomic_DNA"/>
</dbReference>
<dbReference type="CDD" id="cd03498">
    <property type="entry name" value="SQR_TypeB_2_TM"/>
    <property type="match status" value="1"/>
</dbReference>
<evidence type="ECO:0000313" key="2">
    <source>
        <dbReference type="EMBL" id="RXK54660.1"/>
    </source>
</evidence>
<keyword evidence="1" id="KW-0472">Membrane</keyword>
<accession>A0A4Q1C777</accession>
<keyword evidence="1" id="KW-0812">Transmembrane</keyword>
<dbReference type="InterPro" id="IPR011138">
    <property type="entry name" value="Cytochrome_b-558"/>
</dbReference>
<dbReference type="RefSeq" id="WP_129046024.1">
    <property type="nucleotide sequence ID" value="NZ_SDHX01000001.1"/>
</dbReference>
<keyword evidence="3" id="KW-1185">Reference proteome</keyword>
<feature type="transmembrane region" description="Helical" evidence="1">
    <location>
        <begin position="16"/>
        <end position="41"/>
    </location>
</feature>
<dbReference type="InterPro" id="IPR034804">
    <property type="entry name" value="SQR/QFR_C/D"/>
</dbReference>
<proteinExistence type="predicted"/>
<organism evidence="2 3">
    <name type="scientific">Oleiharenicola lentus</name>
    <dbReference type="NCBI Taxonomy" id="2508720"/>
    <lineage>
        <taxon>Bacteria</taxon>
        <taxon>Pseudomonadati</taxon>
        <taxon>Verrucomicrobiota</taxon>
        <taxon>Opitutia</taxon>
        <taxon>Opitutales</taxon>
        <taxon>Opitutaceae</taxon>
        <taxon>Oleiharenicola</taxon>
    </lineage>
</organism>
<feature type="transmembrane region" description="Helical" evidence="1">
    <location>
        <begin position="216"/>
        <end position="235"/>
    </location>
</feature>
<feature type="transmembrane region" description="Helical" evidence="1">
    <location>
        <begin position="61"/>
        <end position="83"/>
    </location>
</feature>
<reference evidence="2 3" key="1">
    <citation type="submission" date="2019-01" db="EMBL/GenBank/DDBJ databases">
        <title>Lacunisphaera sp. strain TWA-58.</title>
        <authorList>
            <person name="Chen W.-M."/>
        </authorList>
    </citation>
    <scope>NUCLEOTIDE SEQUENCE [LARGE SCALE GENOMIC DNA]</scope>
    <source>
        <strain evidence="2 3">TWA-58</strain>
    </source>
</reference>
<dbReference type="Proteomes" id="UP000290218">
    <property type="component" value="Unassembled WGS sequence"/>
</dbReference>
<feature type="transmembrane region" description="Helical" evidence="1">
    <location>
        <begin position="114"/>
        <end position="132"/>
    </location>
</feature>
<dbReference type="Gene3D" id="1.20.1300.10">
    <property type="entry name" value="Fumarate reductase/succinate dehydrogenase, transmembrane subunit"/>
    <property type="match status" value="1"/>
</dbReference>
<name>A0A4Q1C777_9BACT</name>
<evidence type="ECO:0000313" key="3">
    <source>
        <dbReference type="Proteomes" id="UP000290218"/>
    </source>
</evidence>
<protein>
    <submittedName>
        <fullName evidence="2">Succinate dehydrogenase cytochrome b subunit</fullName>
    </submittedName>
</protein>
<sequence length="260" mass="27893">MNLLGALFGSSIGRKFLMAVTGLVLVGFVAGHLVGNLQIFAHPDKINGYAHFLQSLGPALWAIRLFLLACVGIHVWAAVVLSLENKAARGPEAYGVSKWLQAIFASRYMKHTGLVVLAFLIYHLAHFTIGAAQAENFKTALSEYTMAGEFHLLGFPIVAAGAHVHDVYSMVYLGFASPVVSLFYIVAVGLLSLHLLHGVESMFQTFGLRNHQWAAGLRRFAALFCLAYFLGNLAIPGAILTGIAKPAAGTTAAAKLVSQR</sequence>
<evidence type="ECO:0000256" key="1">
    <source>
        <dbReference type="SAM" id="Phobius"/>
    </source>
</evidence>
<feature type="transmembrane region" description="Helical" evidence="1">
    <location>
        <begin position="171"/>
        <end position="196"/>
    </location>
</feature>
<dbReference type="AlphaFoldDB" id="A0A4Q1C777"/>
<keyword evidence="1" id="KW-1133">Transmembrane helix</keyword>
<gene>
    <name evidence="2" type="ORF">ESB00_01830</name>
</gene>